<organism evidence="11 12">
    <name type="scientific">Sinomonas halotolerans</name>
    <dbReference type="NCBI Taxonomy" id="1644133"/>
    <lineage>
        <taxon>Bacteria</taxon>
        <taxon>Bacillati</taxon>
        <taxon>Actinomycetota</taxon>
        <taxon>Actinomycetes</taxon>
        <taxon>Micrococcales</taxon>
        <taxon>Micrococcaceae</taxon>
        <taxon>Sinomonas</taxon>
    </lineage>
</organism>
<keyword evidence="5 10" id="KW-0812">Transmembrane</keyword>
<dbReference type="CDD" id="cd11480">
    <property type="entry name" value="SLC5sbd_u4"/>
    <property type="match status" value="1"/>
</dbReference>
<reference evidence="11 12" key="1">
    <citation type="submission" date="2024-05" db="EMBL/GenBank/DDBJ databases">
        <title>Sinomonas sp. nov., isolated from a waste landfill.</title>
        <authorList>
            <person name="Zhao Y."/>
        </authorList>
    </citation>
    <scope>NUCLEOTIDE SEQUENCE [LARGE SCALE GENOMIC DNA]</scope>
    <source>
        <strain evidence="11 12">CCTCC AB2014300</strain>
    </source>
</reference>
<dbReference type="InterPro" id="IPR001734">
    <property type="entry name" value="Na/solute_symporter"/>
</dbReference>
<feature type="transmembrane region" description="Helical" evidence="10">
    <location>
        <begin position="401"/>
        <end position="425"/>
    </location>
</feature>
<evidence type="ECO:0000313" key="11">
    <source>
        <dbReference type="EMBL" id="MEN2743111.1"/>
    </source>
</evidence>
<dbReference type="InterPro" id="IPR050277">
    <property type="entry name" value="Sodium:Solute_Symporter"/>
</dbReference>
<feature type="transmembrane region" description="Helical" evidence="10">
    <location>
        <begin position="153"/>
        <end position="171"/>
    </location>
</feature>
<keyword evidence="6" id="KW-0769">Symport</keyword>
<keyword evidence="4" id="KW-1003">Cell membrane</keyword>
<comment type="similarity">
    <text evidence="2 9">Belongs to the sodium:solute symporter (SSF) (TC 2.A.21) family.</text>
</comment>
<evidence type="ECO:0000256" key="1">
    <source>
        <dbReference type="ARBA" id="ARBA00004651"/>
    </source>
</evidence>
<feature type="transmembrane region" description="Helical" evidence="10">
    <location>
        <begin position="183"/>
        <end position="202"/>
    </location>
</feature>
<sequence>MIPGIGIATLALVAAATVLIGFYGLRISRTTGDFYVASRTVRPWWNASAIGGEYLSAASFLGVAGLIMVSGSDALWYPVGYTAGFLMLLLFVAAPLRRSGAYTVPDFAAARLGSLAVRRATSVLVVLIGWLYIVPQLQGAALAVRTTTGLPGWVGSAAVVAVVVFAVMLGGMRSITFVQAFQFWLKLAAIALPAVFLALHVAGRGAPDLGAAGGLFEGAGLPGPGSGAGAATVGSGLPRGGTGSGAGAGYLSLSVTAALLFGTLGLPHVLVRFYTNPDGRSARRTTVIVLVLLSVFYVFPTAFGVLGRLAAPGLADQGDALVLLLPSALVAGPAGTALSALVLAGAMAAFLSTTSGLLVSVAGVMSQELFGGSVRGFRTAAALSALVPLAAAVIASEQALAGAVGLVFAFTASTLCPLLVLGIWWRGLTAAGAIAGMAAGALACGSALAVSAALATGPLPGALGVLAVACAQPAAWSVPLAFGTMAAVSRATRSAIPRGTDRFLVRLHTPEPSPEPTAGRAR</sequence>
<comment type="subcellular location">
    <subcellularLocation>
        <location evidence="1">Cell membrane</location>
        <topology evidence="1">Multi-pass membrane protein</topology>
    </subcellularLocation>
</comment>
<dbReference type="PANTHER" id="PTHR48086">
    <property type="entry name" value="SODIUM/PROLINE SYMPORTER-RELATED"/>
    <property type="match status" value="1"/>
</dbReference>
<evidence type="ECO:0000256" key="8">
    <source>
        <dbReference type="ARBA" id="ARBA00023136"/>
    </source>
</evidence>
<feature type="transmembrane region" description="Helical" evidence="10">
    <location>
        <begin position="287"/>
        <end position="311"/>
    </location>
</feature>
<feature type="transmembrane region" description="Helical" evidence="10">
    <location>
        <begin position="6"/>
        <end position="25"/>
    </location>
</feature>
<evidence type="ECO:0000256" key="5">
    <source>
        <dbReference type="ARBA" id="ARBA00022692"/>
    </source>
</evidence>
<feature type="transmembrane region" description="Helical" evidence="10">
    <location>
        <begin position="461"/>
        <end position="488"/>
    </location>
</feature>
<feature type="transmembrane region" description="Helical" evidence="10">
    <location>
        <begin position="116"/>
        <end position="133"/>
    </location>
</feature>
<dbReference type="Proteomes" id="UP001422074">
    <property type="component" value="Unassembled WGS sequence"/>
</dbReference>
<keyword evidence="8 10" id="KW-0472">Membrane</keyword>
<evidence type="ECO:0000256" key="7">
    <source>
        <dbReference type="ARBA" id="ARBA00022989"/>
    </source>
</evidence>
<dbReference type="Pfam" id="PF00474">
    <property type="entry name" value="SSF"/>
    <property type="match status" value="2"/>
</dbReference>
<gene>
    <name evidence="11" type="ORF">ABCQ75_00990</name>
</gene>
<proteinExistence type="inferred from homology"/>
<dbReference type="RefSeq" id="WP_345882526.1">
    <property type="nucleotide sequence ID" value="NZ_JBDFRB010000001.1"/>
</dbReference>
<evidence type="ECO:0000256" key="9">
    <source>
        <dbReference type="RuleBase" id="RU362091"/>
    </source>
</evidence>
<evidence type="ECO:0000313" key="12">
    <source>
        <dbReference type="Proteomes" id="UP001422074"/>
    </source>
</evidence>
<evidence type="ECO:0000256" key="10">
    <source>
        <dbReference type="SAM" id="Phobius"/>
    </source>
</evidence>
<feature type="transmembrane region" description="Helical" evidence="10">
    <location>
        <begin position="250"/>
        <end position="275"/>
    </location>
</feature>
<feature type="transmembrane region" description="Helical" evidence="10">
    <location>
        <begin position="331"/>
        <end position="364"/>
    </location>
</feature>
<feature type="transmembrane region" description="Helical" evidence="10">
    <location>
        <begin position="432"/>
        <end position="455"/>
    </location>
</feature>
<keyword evidence="7 10" id="KW-1133">Transmembrane helix</keyword>
<protein>
    <submittedName>
        <fullName evidence="11">Cation acetate symporter</fullName>
    </submittedName>
</protein>
<accession>A0ABU9WVH7</accession>
<feature type="transmembrane region" description="Helical" evidence="10">
    <location>
        <begin position="45"/>
        <end position="69"/>
    </location>
</feature>
<keyword evidence="3" id="KW-0813">Transport</keyword>
<feature type="transmembrane region" description="Helical" evidence="10">
    <location>
        <begin position="376"/>
        <end position="395"/>
    </location>
</feature>
<keyword evidence="12" id="KW-1185">Reference proteome</keyword>
<evidence type="ECO:0000256" key="3">
    <source>
        <dbReference type="ARBA" id="ARBA00022448"/>
    </source>
</evidence>
<comment type="caution">
    <text evidence="11">The sequence shown here is derived from an EMBL/GenBank/DDBJ whole genome shotgun (WGS) entry which is preliminary data.</text>
</comment>
<dbReference type="PROSITE" id="PS50283">
    <property type="entry name" value="NA_SOLUT_SYMP_3"/>
    <property type="match status" value="1"/>
</dbReference>
<evidence type="ECO:0000256" key="2">
    <source>
        <dbReference type="ARBA" id="ARBA00006434"/>
    </source>
</evidence>
<dbReference type="Gene3D" id="1.20.1730.10">
    <property type="entry name" value="Sodium/glucose cotransporter"/>
    <property type="match status" value="1"/>
</dbReference>
<dbReference type="EMBL" id="JBDFRB010000001">
    <property type="protein sequence ID" value="MEN2743111.1"/>
    <property type="molecule type" value="Genomic_DNA"/>
</dbReference>
<dbReference type="InterPro" id="IPR038377">
    <property type="entry name" value="Na/Glc_symporter_sf"/>
</dbReference>
<dbReference type="PANTHER" id="PTHR48086:SF6">
    <property type="entry name" value="CATION_ACETATE SYMPORTER ACTP"/>
    <property type="match status" value="1"/>
</dbReference>
<name>A0ABU9WVH7_9MICC</name>
<evidence type="ECO:0000256" key="6">
    <source>
        <dbReference type="ARBA" id="ARBA00022847"/>
    </source>
</evidence>
<evidence type="ECO:0000256" key="4">
    <source>
        <dbReference type="ARBA" id="ARBA00022475"/>
    </source>
</evidence>
<feature type="transmembrane region" description="Helical" evidence="10">
    <location>
        <begin position="75"/>
        <end position="96"/>
    </location>
</feature>